<keyword evidence="2" id="KW-1185">Reference proteome</keyword>
<evidence type="ECO:0000313" key="1">
    <source>
        <dbReference type="EMBL" id="MBD1400286.1"/>
    </source>
</evidence>
<evidence type="ECO:0000313" key="2">
    <source>
        <dbReference type="Proteomes" id="UP000632828"/>
    </source>
</evidence>
<comment type="caution">
    <text evidence="1">The sequence shown here is derived from an EMBL/GenBank/DDBJ whole genome shotgun (WGS) entry which is preliminary data.</text>
</comment>
<proteinExistence type="predicted"/>
<dbReference type="EMBL" id="JACWUN010000005">
    <property type="protein sequence ID" value="MBD1400286.1"/>
    <property type="molecule type" value="Genomic_DNA"/>
</dbReference>
<dbReference type="RefSeq" id="WP_191154583.1">
    <property type="nucleotide sequence ID" value="NZ_JACWUN010000005.1"/>
</dbReference>
<accession>A0A8J6QPD4</accession>
<dbReference type="AlphaFoldDB" id="A0A8J6QPD4"/>
<name>A0A8J6QPD4_9BACT</name>
<protein>
    <submittedName>
        <fullName evidence="1">Uncharacterized protein</fullName>
    </submittedName>
</protein>
<sequence length="149" mass="17765">MIWSVAVDLKQIQQQGKNFRWPRPDSCPRCHQWRIWGHGYALRYFAGFAEALPMKCYRCPLCRCVITARPADYFPRIRSCIAVIVTCLTHRVHQGRWPPLAFPRSRLRHWLLNLKQQIQIHLTNTWSEGLIKLFWTFTSWPLSLQCRCL</sequence>
<gene>
    <name evidence="1" type="ORF">ICT70_06355</name>
</gene>
<organism evidence="1 2">
    <name type="scientific">Pelovirga terrestris</name>
    <dbReference type="NCBI Taxonomy" id="2771352"/>
    <lineage>
        <taxon>Bacteria</taxon>
        <taxon>Pseudomonadati</taxon>
        <taxon>Thermodesulfobacteriota</taxon>
        <taxon>Desulfuromonadia</taxon>
        <taxon>Geobacterales</taxon>
        <taxon>Geobacteraceae</taxon>
        <taxon>Pelovirga</taxon>
    </lineage>
</organism>
<reference evidence="1" key="1">
    <citation type="submission" date="2020-09" db="EMBL/GenBank/DDBJ databases">
        <title>Pelobacter alkaliphilus sp. nov., a novel anaerobic arsenate-reducing bacterium from terrestrial mud volcano.</title>
        <authorList>
            <person name="Khomyakova M.A."/>
            <person name="Merkel A.Y."/>
            <person name="Slobodkin A.I."/>
        </authorList>
    </citation>
    <scope>NUCLEOTIDE SEQUENCE</scope>
    <source>
        <strain evidence="1">M08fum</strain>
    </source>
</reference>
<dbReference type="Proteomes" id="UP000632828">
    <property type="component" value="Unassembled WGS sequence"/>
</dbReference>